<dbReference type="PANTHER" id="PTHR30176">
    <property type="entry name" value="FERREDOXIN-TYPE PROTEIN NAPH"/>
    <property type="match status" value="1"/>
</dbReference>
<evidence type="ECO:0000256" key="5">
    <source>
        <dbReference type="ARBA" id="ARBA00023004"/>
    </source>
</evidence>
<name>A0A060NG82_9BURK</name>
<evidence type="ECO:0000256" key="6">
    <source>
        <dbReference type="ARBA" id="ARBA00023014"/>
    </source>
</evidence>
<keyword evidence="4" id="KW-0249">Electron transport</keyword>
<accession>A0A060NG82</accession>
<keyword evidence="5" id="KW-0408">Iron</keyword>
<dbReference type="PROSITE" id="PS00198">
    <property type="entry name" value="4FE4S_FER_1"/>
    <property type="match status" value="1"/>
</dbReference>
<proteinExistence type="predicted"/>
<feature type="transmembrane region" description="Helical" evidence="7">
    <location>
        <begin position="70"/>
        <end position="91"/>
    </location>
</feature>
<feature type="domain" description="4Fe-4S ferredoxin-type" evidence="8">
    <location>
        <begin position="242"/>
        <end position="270"/>
    </location>
</feature>
<dbReference type="GO" id="GO:0005886">
    <property type="term" value="C:plasma membrane"/>
    <property type="evidence" value="ECO:0007669"/>
    <property type="project" value="TreeGrafter"/>
</dbReference>
<dbReference type="NCBIfam" id="TIGR02745">
    <property type="entry name" value="ccoG_rdxA_fixG"/>
    <property type="match status" value="1"/>
</dbReference>
<dbReference type="GO" id="GO:0046872">
    <property type="term" value="F:metal ion binding"/>
    <property type="evidence" value="ECO:0007669"/>
    <property type="project" value="UniProtKB-KW"/>
</dbReference>
<keyword evidence="7" id="KW-0472">Membrane</keyword>
<dbReference type="InterPro" id="IPR014116">
    <property type="entry name" value="Cyt_c_oxidase_cbb3_FixG"/>
</dbReference>
<keyword evidence="1" id="KW-0813">Transport</keyword>
<keyword evidence="10" id="KW-1185">Reference proteome</keyword>
<dbReference type="Pfam" id="PF12801">
    <property type="entry name" value="Fer4_5"/>
    <property type="match status" value="1"/>
</dbReference>
<sequence length="457" mass="51783">MIPVYLEQEKIHPRSVSGFFSSWRWITVWITQIIFYGLPWLNWNDRQAVLFDLEARTFYLFNLVLFPHDLIYLTGLLVISALGLFLFTAVAGRLWCGFACPQTVYTEIYIWMEKLVEGDRSARMRLDQSGRSFAKFGKKTLKHTLWLAFALWTGFTFVGYFTPIDQLGQAVWQATLGPWQTFWVLFYGFATYGNAGFLREKICKFMCPYARFQSAMFDKDTLIVTYDAQRGEPRGSRSRTADLAALNLGSCVDCTLCVQVCPTGIDIRNGLQYECIGCGACADVCDEVMDKVGYPKGLVRFTTQNGLEQGWSAAQMWRRVMRPRVLIYSAILLLITLALFTSLYLRTPLKIDVTRDSSVMSRVVGQGYIENVYRLRVLNATEQVQHYRISVQGLPGLLIDSESRFSLEPTGARAMALTLRLPPGSSPAGAHPIRIEVQAEGNPDLRVGTDSIFMVPR</sequence>
<reference evidence="9 10" key="1">
    <citation type="journal article" date="2014" name="Nat. Commun.">
        <title>Physiological and genomic features of highly alkaliphilic hydrogen-utilizing Betaproteobacteria from a continental serpentinizing site.</title>
        <authorList>
            <person name="Suzuki S."/>
            <person name="Kuenen J.G."/>
            <person name="Schipper K."/>
            <person name="van der Velde S."/>
            <person name="Ishii S."/>
            <person name="Wu A."/>
            <person name="Sorokin D.Y."/>
            <person name="Tenney A."/>
            <person name="Meng X.Y."/>
            <person name="Morrill P.L."/>
            <person name="Kamagata Y."/>
            <person name="Muyzer G."/>
            <person name="Nealson K.H."/>
        </authorList>
    </citation>
    <scope>NUCLEOTIDE SEQUENCE [LARGE SCALE GENOMIC DNA]</scope>
    <source>
        <strain evidence="9 10">A1</strain>
    </source>
</reference>
<keyword evidence="2" id="KW-0004">4Fe-4S</keyword>
<dbReference type="AlphaFoldDB" id="A0A060NG82"/>
<dbReference type="InterPro" id="IPR017896">
    <property type="entry name" value="4Fe4S_Fe-S-bd"/>
</dbReference>
<keyword evidence="7" id="KW-0812">Transmembrane</keyword>
<dbReference type="InterPro" id="IPR051684">
    <property type="entry name" value="Electron_Trans/Redox"/>
</dbReference>
<dbReference type="SUPFAM" id="SSF54862">
    <property type="entry name" value="4Fe-4S ferredoxins"/>
    <property type="match status" value="1"/>
</dbReference>
<keyword evidence="3" id="KW-0479">Metal-binding</keyword>
<organism evidence="9 10">
    <name type="scientific">Serpentinimonas raichei</name>
    <dbReference type="NCBI Taxonomy" id="1458425"/>
    <lineage>
        <taxon>Bacteria</taxon>
        <taxon>Pseudomonadati</taxon>
        <taxon>Pseudomonadota</taxon>
        <taxon>Betaproteobacteria</taxon>
        <taxon>Burkholderiales</taxon>
        <taxon>Comamonadaceae</taxon>
        <taxon>Serpentinimonas</taxon>
    </lineage>
</organism>
<dbReference type="Pfam" id="PF11614">
    <property type="entry name" value="FixG_C"/>
    <property type="match status" value="1"/>
</dbReference>
<evidence type="ECO:0000256" key="7">
    <source>
        <dbReference type="SAM" id="Phobius"/>
    </source>
</evidence>
<feature type="transmembrane region" description="Helical" evidence="7">
    <location>
        <begin position="325"/>
        <end position="345"/>
    </location>
</feature>
<dbReference type="InterPro" id="IPR013783">
    <property type="entry name" value="Ig-like_fold"/>
</dbReference>
<dbReference type="PANTHER" id="PTHR30176:SF3">
    <property type="entry name" value="FERREDOXIN-TYPE PROTEIN NAPH"/>
    <property type="match status" value="1"/>
</dbReference>
<gene>
    <name evidence="9" type="ORF">SRAA_0857</name>
</gene>
<dbReference type="EMBL" id="AP014568">
    <property type="protein sequence ID" value="BAO80711.1"/>
    <property type="molecule type" value="Genomic_DNA"/>
</dbReference>
<dbReference type="PROSITE" id="PS51379">
    <property type="entry name" value="4FE4S_FER_2"/>
    <property type="match status" value="1"/>
</dbReference>
<evidence type="ECO:0000256" key="4">
    <source>
        <dbReference type="ARBA" id="ARBA00022982"/>
    </source>
</evidence>
<feature type="transmembrane region" description="Helical" evidence="7">
    <location>
        <begin position="144"/>
        <end position="161"/>
    </location>
</feature>
<keyword evidence="6" id="KW-0411">Iron-sulfur</keyword>
<keyword evidence="7" id="KW-1133">Transmembrane helix</keyword>
<dbReference type="Pfam" id="PF13746">
    <property type="entry name" value="Fer4_18"/>
    <property type="match status" value="1"/>
</dbReference>
<dbReference type="GO" id="GO:0051539">
    <property type="term" value="F:4 iron, 4 sulfur cluster binding"/>
    <property type="evidence" value="ECO:0007669"/>
    <property type="project" value="UniProtKB-KW"/>
</dbReference>
<evidence type="ECO:0000313" key="9">
    <source>
        <dbReference type="EMBL" id="BAO80711.1"/>
    </source>
</evidence>
<evidence type="ECO:0000313" key="10">
    <source>
        <dbReference type="Proteomes" id="UP000067461"/>
    </source>
</evidence>
<dbReference type="HOGENOM" id="CLU_032118_0_0_4"/>
<dbReference type="KEGG" id="cbaa:SRAA_0857"/>
<protein>
    <submittedName>
        <fullName evidence="9">Polyferredoxin</fullName>
    </submittedName>
</protein>
<dbReference type="Proteomes" id="UP000067461">
    <property type="component" value="Chromosome"/>
</dbReference>
<feature type="transmembrane region" description="Helical" evidence="7">
    <location>
        <begin position="181"/>
        <end position="198"/>
    </location>
</feature>
<dbReference type="InterPro" id="IPR032879">
    <property type="entry name" value="FixG_C"/>
</dbReference>
<dbReference type="InterPro" id="IPR017900">
    <property type="entry name" value="4Fe4S_Fe_S_CS"/>
</dbReference>
<dbReference type="Gene3D" id="2.60.40.10">
    <property type="entry name" value="Immunoglobulins"/>
    <property type="match status" value="1"/>
</dbReference>
<evidence type="ECO:0000256" key="3">
    <source>
        <dbReference type="ARBA" id="ARBA00022723"/>
    </source>
</evidence>
<evidence type="ECO:0000259" key="8">
    <source>
        <dbReference type="PROSITE" id="PS51379"/>
    </source>
</evidence>
<evidence type="ECO:0000256" key="2">
    <source>
        <dbReference type="ARBA" id="ARBA00022485"/>
    </source>
</evidence>
<evidence type="ECO:0000256" key="1">
    <source>
        <dbReference type="ARBA" id="ARBA00022448"/>
    </source>
</evidence>
<feature type="transmembrane region" description="Helical" evidence="7">
    <location>
        <begin position="21"/>
        <end position="41"/>
    </location>
</feature>
<dbReference type="STRING" id="1458425.SRAA_0857"/>